<gene>
    <name evidence="1" type="ORF">EZS28_004728</name>
</gene>
<dbReference type="Proteomes" id="UP000324800">
    <property type="component" value="Unassembled WGS sequence"/>
</dbReference>
<evidence type="ECO:0000313" key="1">
    <source>
        <dbReference type="EMBL" id="KAA6399739.1"/>
    </source>
</evidence>
<evidence type="ECO:0000313" key="2">
    <source>
        <dbReference type="Proteomes" id="UP000324800"/>
    </source>
</evidence>
<accession>A0A5J4WZX0</accession>
<comment type="caution">
    <text evidence="1">The sequence shown here is derived from an EMBL/GenBank/DDBJ whole genome shotgun (WGS) entry which is preliminary data.</text>
</comment>
<name>A0A5J4WZX0_9EUKA</name>
<dbReference type="EMBL" id="SNRW01000690">
    <property type="protein sequence ID" value="KAA6399739.1"/>
    <property type="molecule type" value="Genomic_DNA"/>
</dbReference>
<dbReference type="AlphaFoldDB" id="A0A5J4WZX0"/>
<reference evidence="1 2" key="1">
    <citation type="submission" date="2019-03" db="EMBL/GenBank/DDBJ databases">
        <title>Single cell metagenomics reveals metabolic interactions within the superorganism composed of flagellate Streblomastix strix and complex community of Bacteroidetes bacteria on its surface.</title>
        <authorList>
            <person name="Treitli S.C."/>
            <person name="Kolisko M."/>
            <person name="Husnik F."/>
            <person name="Keeling P."/>
            <person name="Hampl V."/>
        </authorList>
    </citation>
    <scope>NUCLEOTIDE SEQUENCE [LARGE SCALE GENOMIC DNA]</scope>
    <source>
        <strain evidence="1">ST1C</strain>
    </source>
</reference>
<protein>
    <submittedName>
        <fullName evidence="1">Uncharacterized protein</fullName>
    </submittedName>
</protein>
<proteinExistence type="predicted"/>
<organism evidence="1 2">
    <name type="scientific">Streblomastix strix</name>
    <dbReference type="NCBI Taxonomy" id="222440"/>
    <lineage>
        <taxon>Eukaryota</taxon>
        <taxon>Metamonada</taxon>
        <taxon>Preaxostyla</taxon>
        <taxon>Oxymonadida</taxon>
        <taxon>Streblomastigidae</taxon>
        <taxon>Streblomastix</taxon>
    </lineage>
</organism>
<sequence>MSACANSIKYALSYSDFKLDQQYTPKDDYTSFNEIKKEIETQATSSKNPIMRPTKNYSYRQDAISVQLDSKAKFRQHQIELTTTGAILQIT</sequence>